<feature type="transmembrane region" description="Helical" evidence="1">
    <location>
        <begin position="49"/>
        <end position="70"/>
    </location>
</feature>
<keyword evidence="1" id="KW-1133">Transmembrane helix</keyword>
<keyword evidence="1" id="KW-0472">Membrane</keyword>
<dbReference type="Proteomes" id="UP000785679">
    <property type="component" value="Unassembled WGS sequence"/>
</dbReference>
<reference evidence="2" key="1">
    <citation type="submission" date="2019-06" db="EMBL/GenBank/DDBJ databases">
        <authorList>
            <person name="Zheng W."/>
        </authorList>
    </citation>
    <scope>NUCLEOTIDE SEQUENCE</scope>
    <source>
        <strain evidence="2">QDHG01</strain>
    </source>
</reference>
<comment type="caution">
    <text evidence="2">The sequence shown here is derived from an EMBL/GenBank/DDBJ whole genome shotgun (WGS) entry which is preliminary data.</text>
</comment>
<evidence type="ECO:0000256" key="1">
    <source>
        <dbReference type="SAM" id="Phobius"/>
    </source>
</evidence>
<dbReference type="EMBL" id="RRYP01011406">
    <property type="protein sequence ID" value="TNV77755.1"/>
    <property type="molecule type" value="Genomic_DNA"/>
</dbReference>
<feature type="transmembrane region" description="Helical" evidence="1">
    <location>
        <begin position="114"/>
        <end position="132"/>
    </location>
</feature>
<organism evidence="2 3">
    <name type="scientific">Halteria grandinella</name>
    <dbReference type="NCBI Taxonomy" id="5974"/>
    <lineage>
        <taxon>Eukaryota</taxon>
        <taxon>Sar</taxon>
        <taxon>Alveolata</taxon>
        <taxon>Ciliophora</taxon>
        <taxon>Intramacronucleata</taxon>
        <taxon>Spirotrichea</taxon>
        <taxon>Stichotrichia</taxon>
        <taxon>Sporadotrichida</taxon>
        <taxon>Halteriidae</taxon>
        <taxon>Halteria</taxon>
    </lineage>
</organism>
<evidence type="ECO:0000313" key="3">
    <source>
        <dbReference type="Proteomes" id="UP000785679"/>
    </source>
</evidence>
<dbReference type="AlphaFoldDB" id="A0A8J8NPA7"/>
<sequence>MFNLKQDLITDQTKCLKYTVGIGAFVFAHVLIAGLIFREKVEDSDWSSLIPILILAYELLVLCLVSFTLAIIESGKSGLSTWFRESLAKIFQKMVALICIIITLHKTINGSTETALRPIVVLLWLTLARVLLCGCRQTYLWLVYLFSGALMIRYLQSDKLSEVVNLPLSGPLRRHFNICLRCLHLNQPLDKTSFLLRSQTHKVIFLAIHVNRIGAWVIDVMLEQVNFEVASVGYDEPEVILLKNKQRKMGNAAQTRAQGMGIQMVQIQYNAGIQQADGDCGSDGESGEAHQSDE</sequence>
<keyword evidence="1" id="KW-0812">Transmembrane</keyword>
<feature type="transmembrane region" description="Helical" evidence="1">
    <location>
        <begin position="15"/>
        <end position="37"/>
    </location>
</feature>
<evidence type="ECO:0000313" key="2">
    <source>
        <dbReference type="EMBL" id="TNV77755.1"/>
    </source>
</evidence>
<protein>
    <submittedName>
        <fullName evidence="2">Uncharacterized protein</fullName>
    </submittedName>
</protein>
<accession>A0A8J8NPA7</accession>
<keyword evidence="3" id="KW-1185">Reference proteome</keyword>
<proteinExistence type="predicted"/>
<feature type="transmembrane region" description="Helical" evidence="1">
    <location>
        <begin position="139"/>
        <end position="156"/>
    </location>
</feature>
<gene>
    <name evidence="2" type="ORF">FGO68_gene390</name>
</gene>
<name>A0A8J8NPA7_HALGN</name>